<dbReference type="EMBL" id="BKAJ01000031">
    <property type="protein sequence ID" value="GEP54606.1"/>
    <property type="molecule type" value="Genomic_DNA"/>
</dbReference>
<dbReference type="PANTHER" id="PTHR36973:SF4">
    <property type="entry name" value="NODULATION PROTEIN"/>
    <property type="match status" value="1"/>
</dbReference>
<dbReference type="AlphaFoldDB" id="A0A512N6I7"/>
<keyword evidence="4" id="KW-1185">Reference proteome</keyword>
<dbReference type="InterPro" id="IPR006342">
    <property type="entry name" value="FkbM_mtfrase"/>
</dbReference>
<dbReference type="InterPro" id="IPR053188">
    <property type="entry name" value="FkbM_Methyltransferase"/>
</dbReference>
<dbReference type="Pfam" id="PF05050">
    <property type="entry name" value="Methyltransf_21"/>
    <property type="match status" value="1"/>
</dbReference>
<evidence type="ECO:0000313" key="4">
    <source>
        <dbReference type="Proteomes" id="UP000321058"/>
    </source>
</evidence>
<feature type="domain" description="Methyltransferase FkbM" evidence="2">
    <location>
        <begin position="43"/>
        <end position="211"/>
    </location>
</feature>
<dbReference type="SUPFAM" id="SSF53335">
    <property type="entry name" value="S-adenosyl-L-methionine-dependent methyltransferases"/>
    <property type="match status" value="1"/>
</dbReference>
<evidence type="ECO:0000259" key="2">
    <source>
        <dbReference type="Pfam" id="PF05050"/>
    </source>
</evidence>
<dbReference type="PANTHER" id="PTHR36973">
    <property type="entry name" value="SLL1456 PROTEIN-RELATED"/>
    <property type="match status" value="1"/>
</dbReference>
<feature type="region of interest" description="Disordered" evidence="1">
    <location>
        <begin position="1"/>
        <end position="21"/>
    </location>
</feature>
<dbReference type="GO" id="GO:0008171">
    <property type="term" value="F:O-methyltransferase activity"/>
    <property type="evidence" value="ECO:0007669"/>
    <property type="project" value="TreeGrafter"/>
</dbReference>
<organism evidence="3 4">
    <name type="scientific">Reyranella soli</name>
    <dbReference type="NCBI Taxonomy" id="1230389"/>
    <lineage>
        <taxon>Bacteria</taxon>
        <taxon>Pseudomonadati</taxon>
        <taxon>Pseudomonadota</taxon>
        <taxon>Alphaproteobacteria</taxon>
        <taxon>Hyphomicrobiales</taxon>
        <taxon>Reyranellaceae</taxon>
        <taxon>Reyranella</taxon>
    </lineage>
</organism>
<protein>
    <recommendedName>
        <fullName evidence="2">Methyltransferase FkbM domain-containing protein</fullName>
    </recommendedName>
</protein>
<dbReference type="Proteomes" id="UP000321058">
    <property type="component" value="Unassembled WGS sequence"/>
</dbReference>
<reference evidence="3 4" key="1">
    <citation type="submission" date="2019-07" db="EMBL/GenBank/DDBJ databases">
        <title>Whole genome shotgun sequence of Reyranella soli NBRC 108950.</title>
        <authorList>
            <person name="Hosoyama A."/>
            <person name="Uohara A."/>
            <person name="Ohji S."/>
            <person name="Ichikawa N."/>
        </authorList>
    </citation>
    <scope>NUCLEOTIDE SEQUENCE [LARGE SCALE GENOMIC DNA]</scope>
    <source>
        <strain evidence="3 4">NBRC 108950</strain>
    </source>
</reference>
<dbReference type="InterPro" id="IPR029063">
    <property type="entry name" value="SAM-dependent_MTases_sf"/>
</dbReference>
<dbReference type="NCBIfam" id="TIGR01444">
    <property type="entry name" value="fkbM_fam"/>
    <property type="match status" value="1"/>
</dbReference>
<evidence type="ECO:0000256" key="1">
    <source>
        <dbReference type="SAM" id="MobiDB-lite"/>
    </source>
</evidence>
<evidence type="ECO:0000313" key="3">
    <source>
        <dbReference type="EMBL" id="GEP54606.1"/>
    </source>
</evidence>
<accession>A0A512N6I7</accession>
<gene>
    <name evidence="3" type="ORF">RSO01_17720</name>
</gene>
<name>A0A512N6I7_9HYPH</name>
<comment type="caution">
    <text evidence="3">The sequence shown here is derived from an EMBL/GenBank/DDBJ whole genome shotgun (WGS) entry which is preliminary data.</text>
</comment>
<dbReference type="OrthoDB" id="292760at2"/>
<dbReference type="Gene3D" id="3.40.50.150">
    <property type="entry name" value="Vaccinia Virus protein VP39"/>
    <property type="match status" value="1"/>
</dbReference>
<proteinExistence type="predicted"/>
<sequence length="244" mass="26912">MFRWRRATPPAPNEREPARPELPGLLGAQFRIFANAPSLSVVDAGAHHGQTTAEYLRYFPGSHVIALEPDPENFAIARQILAPFGDRVELLSCALAETDGSVSLRRTSHSGAHSLLEVGDMRYYDAPVEALAPIEVQAVSLDSLCAAHRLDRLDILKMDIQGAELLALRGASSLLARQAIGLIALEVLFQPLYRNQPTFWDIADHLRSRGYALQGIHDQRHHAVNHAVLRWADAVFVAPRLLAL</sequence>